<protein>
    <submittedName>
        <fullName evidence="6">CvpA family protein</fullName>
    </submittedName>
</protein>
<feature type="transmembrane region" description="Helical" evidence="5">
    <location>
        <begin position="28"/>
        <end position="44"/>
    </location>
</feature>
<sequence>MNWADWTIVGILAVSCLISIKRGFVKEALSLVVWVTAFIIASIFDDRLAVLMTDLIPTPSLRAMAAFAILFAATLIVGAMVNYLIGELVRMTGLSGTDRLFGMVFGLVRGALVVLAVVILLPSLVPVNEDGWWQESVLIPRFLVFEAWARATTDQALEWITSFF</sequence>
<gene>
    <name evidence="6" type="ORF">ACFOEB_09135</name>
</gene>
<dbReference type="EMBL" id="JBHRTL010000006">
    <property type="protein sequence ID" value="MFC3155363.1"/>
    <property type="molecule type" value="Genomic_DNA"/>
</dbReference>
<dbReference type="PANTHER" id="PTHR36926">
    <property type="entry name" value="COLICIN V PRODUCTION PROTEIN"/>
    <property type="match status" value="1"/>
</dbReference>
<evidence type="ECO:0000256" key="4">
    <source>
        <dbReference type="ARBA" id="ARBA00023136"/>
    </source>
</evidence>
<dbReference type="RefSeq" id="WP_339615526.1">
    <property type="nucleotide sequence ID" value="NZ_AP031500.1"/>
</dbReference>
<organism evidence="6 7">
    <name type="scientific">Gilvimarinus japonicus</name>
    <dbReference type="NCBI Taxonomy" id="1796469"/>
    <lineage>
        <taxon>Bacteria</taxon>
        <taxon>Pseudomonadati</taxon>
        <taxon>Pseudomonadota</taxon>
        <taxon>Gammaproteobacteria</taxon>
        <taxon>Cellvibrionales</taxon>
        <taxon>Cellvibrionaceae</taxon>
        <taxon>Gilvimarinus</taxon>
    </lineage>
</organism>
<evidence type="ECO:0000256" key="3">
    <source>
        <dbReference type="ARBA" id="ARBA00022989"/>
    </source>
</evidence>
<evidence type="ECO:0000256" key="5">
    <source>
        <dbReference type="SAM" id="Phobius"/>
    </source>
</evidence>
<dbReference type="InterPro" id="IPR052719">
    <property type="entry name" value="CvpA-like"/>
</dbReference>
<evidence type="ECO:0000256" key="1">
    <source>
        <dbReference type="ARBA" id="ARBA00004141"/>
    </source>
</evidence>
<accession>A0ABV7HRG8</accession>
<name>A0ABV7HRG8_9GAMM</name>
<feature type="transmembrane region" description="Helical" evidence="5">
    <location>
        <begin position="64"/>
        <end position="85"/>
    </location>
</feature>
<evidence type="ECO:0000313" key="7">
    <source>
        <dbReference type="Proteomes" id="UP001595548"/>
    </source>
</evidence>
<evidence type="ECO:0000313" key="6">
    <source>
        <dbReference type="EMBL" id="MFC3155363.1"/>
    </source>
</evidence>
<reference evidence="7" key="1">
    <citation type="journal article" date="2019" name="Int. J. Syst. Evol. Microbiol.">
        <title>The Global Catalogue of Microorganisms (GCM) 10K type strain sequencing project: providing services to taxonomists for standard genome sequencing and annotation.</title>
        <authorList>
            <consortium name="The Broad Institute Genomics Platform"/>
            <consortium name="The Broad Institute Genome Sequencing Center for Infectious Disease"/>
            <person name="Wu L."/>
            <person name="Ma J."/>
        </authorList>
    </citation>
    <scope>NUCLEOTIDE SEQUENCE [LARGE SCALE GENOMIC DNA]</scope>
    <source>
        <strain evidence="7">KCTC 52141</strain>
    </source>
</reference>
<feature type="transmembrane region" description="Helical" evidence="5">
    <location>
        <begin position="6"/>
        <end position="21"/>
    </location>
</feature>
<comment type="subcellular location">
    <subcellularLocation>
        <location evidence="1">Membrane</location>
        <topology evidence="1">Multi-pass membrane protein</topology>
    </subcellularLocation>
</comment>
<keyword evidence="7" id="KW-1185">Reference proteome</keyword>
<keyword evidence="3 5" id="KW-1133">Transmembrane helix</keyword>
<dbReference type="Proteomes" id="UP001595548">
    <property type="component" value="Unassembled WGS sequence"/>
</dbReference>
<dbReference type="InterPro" id="IPR003825">
    <property type="entry name" value="Colicin-V_CvpA"/>
</dbReference>
<comment type="caution">
    <text evidence="6">The sequence shown here is derived from an EMBL/GenBank/DDBJ whole genome shotgun (WGS) entry which is preliminary data.</text>
</comment>
<feature type="transmembrane region" description="Helical" evidence="5">
    <location>
        <begin position="106"/>
        <end position="125"/>
    </location>
</feature>
<keyword evidence="2 5" id="KW-0812">Transmembrane</keyword>
<proteinExistence type="predicted"/>
<keyword evidence="4 5" id="KW-0472">Membrane</keyword>
<dbReference type="PANTHER" id="PTHR36926:SF1">
    <property type="entry name" value="COLICIN V PRODUCTION PROTEIN"/>
    <property type="match status" value="1"/>
</dbReference>
<dbReference type="Pfam" id="PF02674">
    <property type="entry name" value="Colicin_V"/>
    <property type="match status" value="1"/>
</dbReference>
<evidence type="ECO:0000256" key="2">
    <source>
        <dbReference type="ARBA" id="ARBA00022692"/>
    </source>
</evidence>